<reference evidence="2 3" key="1">
    <citation type="submission" date="2016-11" db="EMBL/GenBank/DDBJ databases">
        <title>The macronuclear genome of Stentor coeruleus: a giant cell with tiny introns.</title>
        <authorList>
            <person name="Slabodnick M."/>
            <person name="Ruby J.G."/>
            <person name="Reiff S.B."/>
            <person name="Swart E.C."/>
            <person name="Gosai S."/>
            <person name="Prabakaran S."/>
            <person name="Witkowska E."/>
            <person name="Larue G.E."/>
            <person name="Fisher S."/>
            <person name="Freeman R.M."/>
            <person name="Gunawardena J."/>
            <person name="Chu W."/>
            <person name="Stover N.A."/>
            <person name="Gregory B.D."/>
            <person name="Nowacki M."/>
            <person name="Derisi J."/>
            <person name="Roy S.W."/>
            <person name="Marshall W.F."/>
            <person name="Sood P."/>
        </authorList>
    </citation>
    <scope>NUCLEOTIDE SEQUENCE [LARGE SCALE GENOMIC DNA]</scope>
    <source>
        <strain evidence="2">WM001</strain>
    </source>
</reference>
<comment type="caution">
    <text evidence="2">The sequence shown here is derived from an EMBL/GenBank/DDBJ whole genome shotgun (WGS) entry which is preliminary data.</text>
</comment>
<accession>A0A1R2BSN7</accession>
<dbReference type="AlphaFoldDB" id="A0A1R2BSN7"/>
<evidence type="ECO:0000256" key="1">
    <source>
        <dbReference type="SAM" id="Coils"/>
    </source>
</evidence>
<feature type="coiled-coil region" evidence="1">
    <location>
        <begin position="109"/>
        <end position="143"/>
    </location>
</feature>
<evidence type="ECO:0000313" key="2">
    <source>
        <dbReference type="EMBL" id="OMJ79677.1"/>
    </source>
</evidence>
<dbReference type="EMBL" id="MPUH01000459">
    <property type="protein sequence ID" value="OMJ79677.1"/>
    <property type="molecule type" value="Genomic_DNA"/>
</dbReference>
<protein>
    <submittedName>
        <fullName evidence="2">Uncharacterized protein</fullName>
    </submittedName>
</protein>
<name>A0A1R2BSN7_9CILI</name>
<gene>
    <name evidence="2" type="ORF">SteCoe_20240</name>
</gene>
<organism evidence="2 3">
    <name type="scientific">Stentor coeruleus</name>
    <dbReference type="NCBI Taxonomy" id="5963"/>
    <lineage>
        <taxon>Eukaryota</taxon>
        <taxon>Sar</taxon>
        <taxon>Alveolata</taxon>
        <taxon>Ciliophora</taxon>
        <taxon>Postciliodesmatophora</taxon>
        <taxon>Heterotrichea</taxon>
        <taxon>Heterotrichida</taxon>
        <taxon>Stentoridae</taxon>
        <taxon>Stentor</taxon>
    </lineage>
</organism>
<keyword evidence="3" id="KW-1185">Reference proteome</keyword>
<proteinExistence type="predicted"/>
<dbReference type="Proteomes" id="UP000187209">
    <property type="component" value="Unassembled WGS sequence"/>
</dbReference>
<keyword evidence="1" id="KW-0175">Coiled coil</keyword>
<sequence length="226" mass="26908">MEVSNDEVMSLPVSSGKYPEFSRAIIKHELLSFSSVIKSIIRRNLLKHWFTLKQLRFNSLNTKLYIMITKKKLDQLFKCIRKIRDSYKTTWAIEILDIMRIADIENTTKQITMKKEEVYQEEIKNLEKKISDSQMKNEELTEIYSLFARKEALYVKKIEQMKGNIWTVSENGDCDEVLRKIEEIRDENHGLEFKLKAVEYTLKEFMIDAREYFVGRQRTSDENTIL</sequence>
<evidence type="ECO:0000313" key="3">
    <source>
        <dbReference type="Proteomes" id="UP000187209"/>
    </source>
</evidence>